<dbReference type="SUPFAM" id="SSF56601">
    <property type="entry name" value="beta-lactamase/transpeptidase-like"/>
    <property type="match status" value="2"/>
</dbReference>
<dbReference type="InterPro" id="IPR036950">
    <property type="entry name" value="PBP_transglycosylase"/>
</dbReference>
<feature type="domain" description="Glycosyl transferase family 51" evidence="14">
    <location>
        <begin position="150"/>
        <end position="302"/>
    </location>
</feature>
<gene>
    <name evidence="15" type="ORF">SAMN06296052_101241</name>
</gene>
<dbReference type="PANTHER" id="PTHR32282:SF24">
    <property type="entry name" value="GLYCOSYL TRANSFERASE FAMILY 51 DOMAIN-CONTAINING PROTEIN"/>
    <property type="match status" value="1"/>
</dbReference>
<keyword evidence="12" id="KW-0472">Membrane</keyword>
<keyword evidence="9" id="KW-0511">Multifunctional enzyme</keyword>
<dbReference type="GO" id="GO:0004180">
    <property type="term" value="F:carboxypeptidase activity"/>
    <property type="evidence" value="ECO:0007669"/>
    <property type="project" value="UniProtKB-KW"/>
</dbReference>
<evidence type="ECO:0000256" key="5">
    <source>
        <dbReference type="ARBA" id="ARBA00022670"/>
    </source>
</evidence>
<dbReference type="GO" id="GO:0009252">
    <property type="term" value="P:peptidoglycan biosynthetic process"/>
    <property type="evidence" value="ECO:0007669"/>
    <property type="project" value="TreeGrafter"/>
</dbReference>
<keyword evidence="6" id="KW-0328">Glycosyltransferase</keyword>
<evidence type="ECO:0000256" key="9">
    <source>
        <dbReference type="ARBA" id="ARBA00023268"/>
    </source>
</evidence>
<proteinExistence type="inferred from homology"/>
<evidence type="ECO:0000313" key="16">
    <source>
        <dbReference type="Proteomes" id="UP000198432"/>
    </source>
</evidence>
<organism evidence="15 16">
    <name type="scientific">Pontibacter ummariensis</name>
    <dbReference type="NCBI Taxonomy" id="1610492"/>
    <lineage>
        <taxon>Bacteria</taxon>
        <taxon>Pseudomonadati</taxon>
        <taxon>Bacteroidota</taxon>
        <taxon>Cytophagia</taxon>
        <taxon>Cytophagales</taxon>
        <taxon>Hymenobacteraceae</taxon>
        <taxon>Pontibacter</taxon>
    </lineage>
</organism>
<dbReference type="EC" id="2.4.99.28" evidence="10"/>
<evidence type="ECO:0000256" key="10">
    <source>
        <dbReference type="ARBA" id="ARBA00044770"/>
    </source>
</evidence>
<keyword evidence="12" id="KW-1133">Transmembrane helix</keyword>
<dbReference type="InterPro" id="IPR023346">
    <property type="entry name" value="Lysozyme-like_dom_sf"/>
</dbReference>
<comment type="catalytic activity">
    <reaction evidence="11">
        <text>[GlcNAc-(1-&gt;4)-Mur2Ac(oyl-L-Ala-gamma-D-Glu-L-Lys-D-Ala-D-Ala)](n)-di-trans,octa-cis-undecaprenyl diphosphate + beta-D-GlcNAc-(1-&gt;4)-Mur2Ac(oyl-L-Ala-gamma-D-Glu-L-Lys-D-Ala-D-Ala)-di-trans,octa-cis-undecaprenyl diphosphate = [GlcNAc-(1-&gt;4)-Mur2Ac(oyl-L-Ala-gamma-D-Glu-L-Lys-D-Ala-D-Ala)](n+1)-di-trans,octa-cis-undecaprenyl diphosphate + di-trans,octa-cis-undecaprenyl diphosphate + H(+)</text>
        <dbReference type="Rhea" id="RHEA:23708"/>
        <dbReference type="Rhea" id="RHEA-COMP:9602"/>
        <dbReference type="Rhea" id="RHEA-COMP:9603"/>
        <dbReference type="ChEBI" id="CHEBI:15378"/>
        <dbReference type="ChEBI" id="CHEBI:58405"/>
        <dbReference type="ChEBI" id="CHEBI:60033"/>
        <dbReference type="ChEBI" id="CHEBI:78435"/>
        <dbReference type="EC" id="2.4.99.28"/>
    </reaction>
</comment>
<keyword evidence="16" id="KW-1185">Reference proteome</keyword>
<evidence type="ECO:0000256" key="6">
    <source>
        <dbReference type="ARBA" id="ARBA00022676"/>
    </source>
</evidence>
<evidence type="ECO:0000256" key="11">
    <source>
        <dbReference type="ARBA" id="ARBA00049902"/>
    </source>
</evidence>
<keyword evidence="5" id="KW-0645">Protease</keyword>
<sequence length="1036" mass="117426">MTINNYRPLSLDRKEKKHASILKWTFFGILLLGLVAVIAFLGYEMHTSRFQAQELSSYATTLTYHLDDGPSDKVIYPKSGPFDTRLGYAQLPQLLERLRSRGMEIKQQTRFSPALMEYASKGFYIPYPEKSQAGLHIGDCRGETVYASPYPRRIYASYDSIPPVIVQSLLFIENRELLDMNRPYMNPAVDWGRFTKAIMHQAAQAIGLNYRVIGGSTLSTQIEKFRHSPEGITSNAQEKLRQMISASVRTYQAGPETFPARQAVVLSYVNTVPLSGAPGYGEVHGLGDGLWVWFGSDLDQVNELLRIRNPQGDTLLAQGRALRQVLSLMIAQRRPSYYLGSEGHAELSDLTAGYLRLMADHGRISPELRDASLAQEIVFRNFKENPAVEPMETDKGALMARTRLSVLLNKSLYDLDRLDLAATTTLQGDLQEQVSSYLNRLNDPEFASTVGLIGERLLSPNRTKGVRYSFTLFERTPHGNLVRVQTDNTDQPFDINEDSKLELGSTAKLRVFITYLEIMAEIHERYADQPVQSLHQALREPQDNLSRWALHYLISTDDKTLAPMLQAALQRRYSANPYEAFFTGGGMHTFRNFSSNQNGLHPTVQEALLKSINLPFVRLMRDLVYYSNYQAIGDRAKLLADDNDPRRREYLMQFADREGQKFLLRFWQKYEGKSEEERLNKILGNIRQHPVQFALVHRFLYPETDSVSFGKFLRERLPQQELTDERVGELYRQYGPDAYNLSDQGYIASVHPLELWLLSYMLQEPGAGWKDVVEASKDERQDVYKWLFRTRYKSARDSRIRTMLELAAFQDIQQRWKRLGYPFDELVPSLATALGSSGDRPEALAELMGIIMNNGERQRTLRIEELHFAAHTPYETALKWSPKVGEQVMAPEVAALVRANLSEVVDEGTARRLRGGFTRPDGEPLHVGGKTGTGDNRIFTLTAGGRRVASKALNRTATFVFFLGDHHFGTLTAFVPGRESADFHFTSSLPVQVLEGMAPILEPYLEQGINFQQKNVPDSTQVSKQAIALKAGELTP</sequence>
<evidence type="ECO:0000259" key="14">
    <source>
        <dbReference type="Pfam" id="PF00912"/>
    </source>
</evidence>
<keyword evidence="4 15" id="KW-0121">Carboxypeptidase</keyword>
<dbReference type="PANTHER" id="PTHR32282">
    <property type="entry name" value="BINDING PROTEIN TRANSPEPTIDASE, PUTATIVE-RELATED"/>
    <property type="match status" value="1"/>
</dbReference>
<dbReference type="InterPro" id="IPR001460">
    <property type="entry name" value="PCN-bd_Tpept"/>
</dbReference>
<comment type="similarity">
    <text evidence="3">In the N-terminal section; belongs to the glycosyltransferase 51 family.</text>
</comment>
<dbReference type="AlphaFoldDB" id="A0A239B9Q4"/>
<dbReference type="Gene3D" id="1.10.3810.10">
    <property type="entry name" value="Biosynthetic peptidoglycan transglycosylase-like"/>
    <property type="match status" value="1"/>
</dbReference>
<comment type="similarity">
    <text evidence="2">In the C-terminal section; belongs to the transpeptidase family.</text>
</comment>
<dbReference type="InterPro" id="IPR001264">
    <property type="entry name" value="Glyco_trans_51"/>
</dbReference>
<evidence type="ECO:0000256" key="2">
    <source>
        <dbReference type="ARBA" id="ARBA00007090"/>
    </source>
</evidence>
<protein>
    <recommendedName>
        <fullName evidence="10">peptidoglycan glycosyltransferase</fullName>
        <ecNumber evidence="10">2.4.99.28</ecNumber>
    </recommendedName>
</protein>
<dbReference type="Proteomes" id="UP000198432">
    <property type="component" value="Unassembled WGS sequence"/>
</dbReference>
<feature type="transmembrane region" description="Helical" evidence="12">
    <location>
        <begin position="21"/>
        <end position="43"/>
    </location>
</feature>
<dbReference type="RefSeq" id="WP_089317320.1">
    <property type="nucleotide sequence ID" value="NZ_FZOQ01000001.1"/>
</dbReference>
<dbReference type="GO" id="GO:0030288">
    <property type="term" value="C:outer membrane-bounded periplasmic space"/>
    <property type="evidence" value="ECO:0007669"/>
    <property type="project" value="TreeGrafter"/>
</dbReference>
<dbReference type="OrthoDB" id="8552189at2"/>
<name>A0A239B9Q4_9BACT</name>
<feature type="domain" description="Penicillin-binding protein transpeptidase" evidence="13">
    <location>
        <begin position="841"/>
        <end position="934"/>
    </location>
</feature>
<evidence type="ECO:0000259" key="13">
    <source>
        <dbReference type="Pfam" id="PF00905"/>
    </source>
</evidence>
<dbReference type="GO" id="GO:0008658">
    <property type="term" value="F:penicillin binding"/>
    <property type="evidence" value="ECO:0007669"/>
    <property type="project" value="InterPro"/>
</dbReference>
<evidence type="ECO:0000256" key="1">
    <source>
        <dbReference type="ARBA" id="ARBA00004752"/>
    </source>
</evidence>
<dbReference type="InterPro" id="IPR050396">
    <property type="entry name" value="Glycosyltr_51/Transpeptidase"/>
</dbReference>
<dbReference type="InterPro" id="IPR012338">
    <property type="entry name" value="Beta-lactam/transpept-like"/>
</dbReference>
<keyword evidence="8" id="KW-0378">Hydrolase</keyword>
<comment type="pathway">
    <text evidence="1">Cell wall biogenesis; peptidoglycan biosynthesis.</text>
</comment>
<dbReference type="GO" id="GO:0006508">
    <property type="term" value="P:proteolysis"/>
    <property type="evidence" value="ECO:0007669"/>
    <property type="project" value="UniProtKB-KW"/>
</dbReference>
<dbReference type="SUPFAM" id="SSF53955">
    <property type="entry name" value="Lysozyme-like"/>
    <property type="match status" value="1"/>
</dbReference>
<keyword evidence="12" id="KW-0812">Transmembrane</keyword>
<dbReference type="EMBL" id="FZOQ01000001">
    <property type="protein sequence ID" value="SNS04429.1"/>
    <property type="molecule type" value="Genomic_DNA"/>
</dbReference>
<evidence type="ECO:0000313" key="15">
    <source>
        <dbReference type="EMBL" id="SNS04429.1"/>
    </source>
</evidence>
<evidence type="ECO:0000256" key="4">
    <source>
        <dbReference type="ARBA" id="ARBA00022645"/>
    </source>
</evidence>
<evidence type="ECO:0000256" key="12">
    <source>
        <dbReference type="SAM" id="Phobius"/>
    </source>
</evidence>
<evidence type="ECO:0000256" key="7">
    <source>
        <dbReference type="ARBA" id="ARBA00022679"/>
    </source>
</evidence>
<dbReference type="GO" id="GO:0008955">
    <property type="term" value="F:peptidoglycan glycosyltransferase activity"/>
    <property type="evidence" value="ECO:0007669"/>
    <property type="project" value="UniProtKB-EC"/>
</dbReference>
<dbReference type="Pfam" id="PF00912">
    <property type="entry name" value="Transgly"/>
    <property type="match status" value="1"/>
</dbReference>
<dbReference type="Gene3D" id="3.40.710.10">
    <property type="entry name" value="DD-peptidase/beta-lactamase superfamily"/>
    <property type="match status" value="1"/>
</dbReference>
<keyword evidence="7" id="KW-0808">Transferase</keyword>
<reference evidence="16" key="1">
    <citation type="submission" date="2017-06" db="EMBL/GenBank/DDBJ databases">
        <authorList>
            <person name="Varghese N."/>
            <person name="Submissions S."/>
        </authorList>
    </citation>
    <scope>NUCLEOTIDE SEQUENCE [LARGE SCALE GENOMIC DNA]</scope>
    <source>
        <strain evidence="16">NKM1</strain>
    </source>
</reference>
<evidence type="ECO:0000256" key="8">
    <source>
        <dbReference type="ARBA" id="ARBA00022801"/>
    </source>
</evidence>
<dbReference type="Pfam" id="PF00905">
    <property type="entry name" value="Transpeptidase"/>
    <property type="match status" value="1"/>
</dbReference>
<evidence type="ECO:0000256" key="3">
    <source>
        <dbReference type="ARBA" id="ARBA00007739"/>
    </source>
</evidence>
<accession>A0A239B9Q4</accession>